<accession>A0A9Q3KM83</accession>
<gene>
    <name evidence="1" type="ORF">O181_123703</name>
</gene>
<protein>
    <submittedName>
        <fullName evidence="1">Uncharacterized protein</fullName>
    </submittedName>
</protein>
<comment type="caution">
    <text evidence="1">The sequence shown here is derived from an EMBL/GenBank/DDBJ whole genome shotgun (WGS) entry which is preliminary data.</text>
</comment>
<proteinExistence type="predicted"/>
<organism evidence="1 2">
    <name type="scientific">Austropuccinia psidii MF-1</name>
    <dbReference type="NCBI Taxonomy" id="1389203"/>
    <lineage>
        <taxon>Eukaryota</taxon>
        <taxon>Fungi</taxon>
        <taxon>Dikarya</taxon>
        <taxon>Basidiomycota</taxon>
        <taxon>Pucciniomycotina</taxon>
        <taxon>Pucciniomycetes</taxon>
        <taxon>Pucciniales</taxon>
        <taxon>Sphaerophragmiaceae</taxon>
        <taxon>Austropuccinia</taxon>
    </lineage>
</organism>
<dbReference type="Proteomes" id="UP000765509">
    <property type="component" value="Unassembled WGS sequence"/>
</dbReference>
<dbReference type="EMBL" id="AVOT02116586">
    <property type="protein sequence ID" value="MBW0583988.1"/>
    <property type="molecule type" value="Genomic_DNA"/>
</dbReference>
<sequence length="120" mass="13669">MANLANDYGYGQTSIYWIWHGYAIFRSNRVDFHGFDTLIFDSGVHCSTVAREYLNNHLPNWEKKLLKTKAESFKSASGKMTSIGTIIKMIIIPNRKGNIRLNTEFVVLEDAHIQGFLLGT</sequence>
<evidence type="ECO:0000313" key="1">
    <source>
        <dbReference type="EMBL" id="MBW0583988.1"/>
    </source>
</evidence>
<evidence type="ECO:0000313" key="2">
    <source>
        <dbReference type="Proteomes" id="UP000765509"/>
    </source>
</evidence>
<reference evidence="1" key="1">
    <citation type="submission" date="2021-03" db="EMBL/GenBank/DDBJ databases">
        <title>Draft genome sequence of rust myrtle Austropuccinia psidii MF-1, a brazilian biotype.</title>
        <authorList>
            <person name="Quecine M.C."/>
            <person name="Pachon D.M.R."/>
            <person name="Bonatelli M.L."/>
            <person name="Correr F.H."/>
            <person name="Franceschini L.M."/>
            <person name="Leite T.F."/>
            <person name="Margarido G.R.A."/>
            <person name="Almeida C.A."/>
            <person name="Ferrarezi J.A."/>
            <person name="Labate C.A."/>
        </authorList>
    </citation>
    <scope>NUCLEOTIDE SEQUENCE</scope>
    <source>
        <strain evidence="1">MF-1</strain>
    </source>
</reference>
<dbReference type="AlphaFoldDB" id="A0A9Q3KM83"/>
<keyword evidence="2" id="KW-1185">Reference proteome</keyword>
<name>A0A9Q3KM83_9BASI</name>